<evidence type="ECO:0000256" key="4">
    <source>
        <dbReference type="ARBA" id="ARBA00023140"/>
    </source>
</evidence>
<evidence type="ECO:0000313" key="8">
    <source>
        <dbReference type="Proteomes" id="UP000708208"/>
    </source>
</evidence>
<dbReference type="PANTHER" id="PTHR24096">
    <property type="entry name" value="LONG-CHAIN-FATTY-ACID--COA LIGASE"/>
    <property type="match status" value="1"/>
</dbReference>
<evidence type="ECO:0000256" key="1">
    <source>
        <dbReference type="ARBA" id="ARBA00004275"/>
    </source>
</evidence>
<organism evidence="7 8">
    <name type="scientific">Allacma fusca</name>
    <dbReference type="NCBI Taxonomy" id="39272"/>
    <lineage>
        <taxon>Eukaryota</taxon>
        <taxon>Metazoa</taxon>
        <taxon>Ecdysozoa</taxon>
        <taxon>Arthropoda</taxon>
        <taxon>Hexapoda</taxon>
        <taxon>Collembola</taxon>
        <taxon>Symphypleona</taxon>
        <taxon>Sminthuridae</taxon>
        <taxon>Allacma</taxon>
    </lineage>
</organism>
<dbReference type="Pfam" id="PF00501">
    <property type="entry name" value="AMP-binding"/>
    <property type="match status" value="1"/>
</dbReference>
<comment type="subcellular location">
    <subcellularLocation>
        <location evidence="1">Peroxisome</location>
    </subcellularLocation>
</comment>
<keyword evidence="8" id="KW-1185">Reference proteome</keyword>
<evidence type="ECO:0000259" key="6">
    <source>
        <dbReference type="Pfam" id="PF13193"/>
    </source>
</evidence>
<dbReference type="InterPro" id="IPR000873">
    <property type="entry name" value="AMP-dep_synth/lig_dom"/>
</dbReference>
<gene>
    <name evidence="7" type="ORF">AFUS01_LOCUS42745</name>
</gene>
<dbReference type="PANTHER" id="PTHR24096:SF149">
    <property type="entry name" value="AMP-BINDING DOMAIN-CONTAINING PROTEIN-RELATED"/>
    <property type="match status" value="1"/>
</dbReference>
<dbReference type="GO" id="GO:0005777">
    <property type="term" value="C:peroxisome"/>
    <property type="evidence" value="ECO:0007669"/>
    <property type="project" value="UniProtKB-SubCell"/>
</dbReference>
<name>A0A8J2PU96_9HEXA</name>
<evidence type="ECO:0000313" key="7">
    <source>
        <dbReference type="EMBL" id="CAG7833099.1"/>
    </source>
</evidence>
<evidence type="ECO:0000259" key="5">
    <source>
        <dbReference type="Pfam" id="PF00501"/>
    </source>
</evidence>
<dbReference type="EMBL" id="CAJVCH010568435">
    <property type="protein sequence ID" value="CAG7833099.1"/>
    <property type="molecule type" value="Genomic_DNA"/>
</dbReference>
<comment type="caution">
    <text evidence="7">The sequence shown here is derived from an EMBL/GenBank/DDBJ whole genome shotgun (WGS) entry which is preliminary data.</text>
</comment>
<dbReference type="PROSITE" id="PS00455">
    <property type="entry name" value="AMP_BINDING"/>
    <property type="match status" value="1"/>
</dbReference>
<evidence type="ECO:0000256" key="2">
    <source>
        <dbReference type="ARBA" id="ARBA00006432"/>
    </source>
</evidence>
<keyword evidence="3" id="KW-0436">Ligase</keyword>
<feature type="domain" description="AMP-dependent synthetase/ligase" evidence="5">
    <location>
        <begin position="57"/>
        <end position="402"/>
    </location>
</feature>
<dbReference type="OrthoDB" id="10253869at2759"/>
<sequence length="547" mass="60501">MFKDGILYSSYKDDIIPDIEEKTAVEFLLNSVSKVCSKGQGGKSWLTNVETGELCRFDQVETITRQVASGMFKRGMRSGDALLYSAHEPTRLHAFILGVWRANGVTTAAYAEESAATHVALILESKIKWVICEPAKASELLPLLKEQVSWPVEVICFANPPEGCTSAKDIMEDDGLAFPEFTRNGNDIAAILPTSGTTGASKGTLFSQQTLANIFKAYEMGFYYCDLDRTITMGRATHISGFCIPFGILPAGMQLYSISVVTKQNILESVQRYRPQAFFGFHKFILYLTEPEAEQYDLSSIEIVSTGGFVITPSFMKIINSKLGVGLINGYAMTECPSLTSTRDYDPTLKHKLWDDHPDFSVGKLVPRTMLQVRDLDTGAPLGPNQQGELFFKNNLVCSGYLNKPEETKNGFPDGWVQTGDVGYFDENGYVFVVDRIKEMFKYITNQISPSELEGVIQRHPAVSNVCVVGFVDPGGDTVPRAFVTLKDPNASADEIRRFADGQVAPFKKLRGGLIVMHELPIGKSGKFDRKTLSKIQISIPTELERS</sequence>
<keyword evidence="4" id="KW-0576">Peroxisome</keyword>
<dbReference type="InterPro" id="IPR020845">
    <property type="entry name" value="AMP-binding_CS"/>
</dbReference>
<evidence type="ECO:0000256" key="3">
    <source>
        <dbReference type="ARBA" id="ARBA00022598"/>
    </source>
</evidence>
<reference evidence="7" key="1">
    <citation type="submission" date="2021-06" db="EMBL/GenBank/DDBJ databases">
        <authorList>
            <person name="Hodson N. C."/>
            <person name="Mongue J. A."/>
            <person name="Jaron S. K."/>
        </authorList>
    </citation>
    <scope>NUCLEOTIDE SEQUENCE</scope>
</reference>
<accession>A0A8J2PU96</accession>
<dbReference type="InterPro" id="IPR025110">
    <property type="entry name" value="AMP-bd_C"/>
</dbReference>
<dbReference type="AlphaFoldDB" id="A0A8J2PU96"/>
<proteinExistence type="inferred from homology"/>
<comment type="similarity">
    <text evidence="2">Belongs to the ATP-dependent AMP-binding enzyme family.</text>
</comment>
<protein>
    <submittedName>
        <fullName evidence="7">Uncharacterized protein</fullName>
    </submittedName>
</protein>
<dbReference type="Pfam" id="PF13193">
    <property type="entry name" value="AMP-binding_C"/>
    <property type="match status" value="1"/>
</dbReference>
<dbReference type="GO" id="GO:0016405">
    <property type="term" value="F:CoA-ligase activity"/>
    <property type="evidence" value="ECO:0007669"/>
    <property type="project" value="TreeGrafter"/>
</dbReference>
<dbReference type="Proteomes" id="UP000708208">
    <property type="component" value="Unassembled WGS sequence"/>
</dbReference>
<feature type="domain" description="AMP-binding enzyme C-terminal" evidence="6">
    <location>
        <begin position="452"/>
        <end position="527"/>
    </location>
</feature>